<proteinExistence type="predicted"/>
<comment type="caution">
    <text evidence="2">The sequence shown here is derived from an EMBL/GenBank/DDBJ whole genome shotgun (WGS) entry which is preliminary data.</text>
</comment>
<feature type="transmembrane region" description="Helical" evidence="1">
    <location>
        <begin position="157"/>
        <end position="179"/>
    </location>
</feature>
<gene>
    <name evidence="2" type="ORF">NP777_31335</name>
</gene>
<evidence type="ECO:0000256" key="1">
    <source>
        <dbReference type="SAM" id="Phobius"/>
    </source>
</evidence>
<evidence type="ECO:0000313" key="3">
    <source>
        <dbReference type="Proteomes" id="UP001204746"/>
    </source>
</evidence>
<feature type="transmembrane region" description="Helical" evidence="1">
    <location>
        <begin position="305"/>
        <end position="323"/>
    </location>
</feature>
<dbReference type="Proteomes" id="UP001204746">
    <property type="component" value="Unassembled WGS sequence"/>
</dbReference>
<feature type="transmembrane region" description="Helical" evidence="1">
    <location>
        <begin position="45"/>
        <end position="63"/>
    </location>
</feature>
<protein>
    <recommendedName>
        <fullName evidence="4">Integral membrane protein</fullName>
    </recommendedName>
</protein>
<keyword evidence="1" id="KW-0812">Transmembrane</keyword>
<sequence length="341" mass="36497">MDSGTVTTYPSRRRLVPAMGLLLLSPISAEYLIGYDQTTGQPVQLLAGLLVLAPLYGTVAVLIREASLRARRGWPTVLLLSAAFGLIEAGLIDQSLFNPHVTGNPVWDQDRLPTLISGTGVSAHYVTNFVIGHVIWSFAAPIAVVESCAPQLADRPWLRKGGVITMVALYLAAATLVNYDQTKNFTAGRAQLATTAALALSLALAAFAIPPRGARTPGRIPPLWLVGCGTAMVLTAHHLMPVTWPGVALDMLVLTAGGCLLLRWSKRARWRHPHILAVGGTALAVNAALSFTIDPLGAVSYPVKYSVNATLFLGVLALLVWAGRRLQSARRSPSDTTERRY</sequence>
<keyword evidence="1" id="KW-0472">Membrane</keyword>
<feature type="transmembrane region" description="Helical" evidence="1">
    <location>
        <begin position="246"/>
        <end position="263"/>
    </location>
</feature>
<dbReference type="EMBL" id="JANIAA010000027">
    <property type="protein sequence ID" value="MCQ8192679.1"/>
    <property type="molecule type" value="Genomic_DNA"/>
</dbReference>
<feature type="transmembrane region" description="Helical" evidence="1">
    <location>
        <begin position="275"/>
        <end position="293"/>
    </location>
</feature>
<reference evidence="2 3" key="1">
    <citation type="submission" date="2022-07" db="EMBL/GenBank/DDBJ databases">
        <authorList>
            <person name="Phongsopitanun W."/>
            <person name="Tanasupawat S."/>
        </authorList>
    </citation>
    <scope>NUCLEOTIDE SEQUENCE [LARGE SCALE GENOMIC DNA]</scope>
    <source>
        <strain evidence="2 3">RCU-064</strain>
    </source>
</reference>
<feature type="transmembrane region" description="Helical" evidence="1">
    <location>
        <begin position="191"/>
        <end position="210"/>
    </location>
</feature>
<evidence type="ECO:0000313" key="2">
    <source>
        <dbReference type="EMBL" id="MCQ8192679.1"/>
    </source>
</evidence>
<organism evidence="2 3">
    <name type="scientific">Streptomyces rugosispiralis</name>
    <dbReference type="NCBI Taxonomy" id="2967341"/>
    <lineage>
        <taxon>Bacteria</taxon>
        <taxon>Bacillati</taxon>
        <taxon>Actinomycetota</taxon>
        <taxon>Actinomycetes</taxon>
        <taxon>Kitasatosporales</taxon>
        <taxon>Streptomycetaceae</taxon>
        <taxon>Streptomyces</taxon>
    </lineage>
</organism>
<evidence type="ECO:0008006" key="4">
    <source>
        <dbReference type="Google" id="ProtNLM"/>
    </source>
</evidence>
<feature type="transmembrane region" description="Helical" evidence="1">
    <location>
        <begin position="125"/>
        <end position="145"/>
    </location>
</feature>
<dbReference type="RefSeq" id="WP_256653538.1">
    <property type="nucleotide sequence ID" value="NZ_JANIAA010000027.1"/>
</dbReference>
<keyword evidence="3" id="KW-1185">Reference proteome</keyword>
<keyword evidence="1" id="KW-1133">Transmembrane helix</keyword>
<accession>A0ABT1V5L5</accession>
<name>A0ABT1V5L5_9ACTN</name>